<dbReference type="GO" id="GO:0004826">
    <property type="term" value="F:phenylalanine-tRNA ligase activity"/>
    <property type="evidence" value="ECO:0007669"/>
    <property type="project" value="UniProtKB-EC"/>
</dbReference>
<dbReference type="PANTHER" id="PTHR10947">
    <property type="entry name" value="PHENYLALANYL-TRNA SYNTHETASE BETA CHAIN AND LEUCINE-RICH REPEAT-CONTAINING PROTEIN 47"/>
    <property type="match status" value="1"/>
</dbReference>
<evidence type="ECO:0000256" key="1">
    <source>
        <dbReference type="ARBA" id="ARBA00001946"/>
    </source>
</evidence>
<evidence type="ECO:0000256" key="6">
    <source>
        <dbReference type="ARBA" id="ARBA00017032"/>
    </source>
</evidence>
<evidence type="ECO:0000256" key="16">
    <source>
        <dbReference type="ARBA" id="ARBA00049255"/>
    </source>
</evidence>
<dbReference type="SUPFAM" id="SSF55681">
    <property type="entry name" value="Class II aaRS and biotin synthetases"/>
    <property type="match status" value="1"/>
</dbReference>
<evidence type="ECO:0000256" key="14">
    <source>
        <dbReference type="ARBA" id="ARBA00023146"/>
    </source>
</evidence>
<dbReference type="InterPro" id="IPR045060">
    <property type="entry name" value="Phe-tRNA-ligase_IIc_bsu"/>
</dbReference>
<dbReference type="GO" id="GO:0003723">
    <property type="term" value="F:RNA binding"/>
    <property type="evidence" value="ECO:0007669"/>
    <property type="project" value="InterPro"/>
</dbReference>
<dbReference type="GO" id="GO:0000287">
    <property type="term" value="F:magnesium ion binding"/>
    <property type="evidence" value="ECO:0007669"/>
    <property type="project" value="InterPro"/>
</dbReference>
<evidence type="ECO:0000313" key="19">
    <source>
        <dbReference type="Proteomes" id="UP000198287"/>
    </source>
</evidence>
<evidence type="ECO:0000256" key="11">
    <source>
        <dbReference type="ARBA" id="ARBA00022840"/>
    </source>
</evidence>
<evidence type="ECO:0000256" key="12">
    <source>
        <dbReference type="ARBA" id="ARBA00022842"/>
    </source>
</evidence>
<evidence type="ECO:0000256" key="4">
    <source>
        <dbReference type="ARBA" id="ARBA00011209"/>
    </source>
</evidence>
<gene>
    <name evidence="18" type="ORF">Fcan01_06651</name>
</gene>
<evidence type="ECO:0000256" key="9">
    <source>
        <dbReference type="ARBA" id="ARBA00022723"/>
    </source>
</evidence>
<dbReference type="GO" id="GO:0009328">
    <property type="term" value="C:phenylalanine-tRNA ligase complex"/>
    <property type="evidence" value="ECO:0007669"/>
    <property type="project" value="TreeGrafter"/>
</dbReference>
<dbReference type="GO" id="GO:0006432">
    <property type="term" value="P:phenylalanyl-tRNA aminoacylation"/>
    <property type="evidence" value="ECO:0007669"/>
    <property type="project" value="InterPro"/>
</dbReference>
<keyword evidence="13" id="KW-0648">Protein biosynthesis</keyword>
<keyword evidence="10" id="KW-0547">Nucleotide-binding</keyword>
<dbReference type="GO" id="GO:0005524">
    <property type="term" value="F:ATP binding"/>
    <property type="evidence" value="ECO:0007669"/>
    <property type="project" value="UniProtKB-KW"/>
</dbReference>
<keyword evidence="12" id="KW-0460">Magnesium</keyword>
<dbReference type="NCBIfam" id="TIGR00471">
    <property type="entry name" value="pheT_arch"/>
    <property type="match status" value="1"/>
</dbReference>
<dbReference type="Gene3D" id="3.50.40.10">
    <property type="entry name" value="Phenylalanyl-trna Synthetase, Chain B, domain 3"/>
    <property type="match status" value="1"/>
</dbReference>
<proteinExistence type="inferred from homology"/>
<dbReference type="EC" id="6.1.1.20" evidence="5"/>
<organism evidence="18 19">
    <name type="scientific">Folsomia candida</name>
    <name type="common">Springtail</name>
    <dbReference type="NCBI Taxonomy" id="158441"/>
    <lineage>
        <taxon>Eukaryota</taxon>
        <taxon>Metazoa</taxon>
        <taxon>Ecdysozoa</taxon>
        <taxon>Arthropoda</taxon>
        <taxon>Hexapoda</taxon>
        <taxon>Collembola</taxon>
        <taxon>Entomobryomorpha</taxon>
        <taxon>Isotomoidea</taxon>
        <taxon>Isotomidae</taxon>
        <taxon>Proisotominae</taxon>
        <taxon>Folsomia</taxon>
    </lineage>
</organism>
<dbReference type="Pfam" id="PF03483">
    <property type="entry name" value="B3_4"/>
    <property type="match status" value="1"/>
</dbReference>
<dbReference type="CDD" id="cd00769">
    <property type="entry name" value="PheRS_beta_core"/>
    <property type="match status" value="1"/>
</dbReference>
<dbReference type="Proteomes" id="UP000198287">
    <property type="component" value="Unassembled WGS sequence"/>
</dbReference>
<evidence type="ECO:0000313" key="18">
    <source>
        <dbReference type="EMBL" id="OXA57964.1"/>
    </source>
</evidence>
<dbReference type="SMART" id="SM00874">
    <property type="entry name" value="B5"/>
    <property type="match status" value="1"/>
</dbReference>
<evidence type="ECO:0000256" key="2">
    <source>
        <dbReference type="ARBA" id="ARBA00004496"/>
    </source>
</evidence>
<dbReference type="Pfam" id="PF03484">
    <property type="entry name" value="B5"/>
    <property type="match status" value="1"/>
</dbReference>
<comment type="subunit">
    <text evidence="4">Tetramer of two alpha and two beta subunits.</text>
</comment>
<accession>A0A226ELT3</accession>
<dbReference type="OMA" id="FPGRCAN"/>
<protein>
    <recommendedName>
        <fullName evidence="6">Phenylalanine--tRNA ligase beta subunit</fullName>
        <ecNumber evidence="5">6.1.1.20</ecNumber>
    </recommendedName>
    <alternativeName>
        <fullName evidence="15">Phenylalanyl-tRNA synthetase beta subunit</fullName>
    </alternativeName>
</protein>
<dbReference type="PANTHER" id="PTHR10947:SF0">
    <property type="entry name" value="PHENYLALANINE--TRNA LIGASE BETA SUBUNIT"/>
    <property type="match status" value="1"/>
</dbReference>
<dbReference type="InterPro" id="IPR045864">
    <property type="entry name" value="aa-tRNA-synth_II/BPL/LPL"/>
</dbReference>
<feature type="domain" description="B5" evidence="17">
    <location>
        <begin position="287"/>
        <end position="364"/>
    </location>
</feature>
<evidence type="ECO:0000256" key="13">
    <source>
        <dbReference type="ARBA" id="ARBA00022917"/>
    </source>
</evidence>
<dbReference type="Pfam" id="PF18262">
    <property type="entry name" value="PhetRS_B1"/>
    <property type="match status" value="1"/>
</dbReference>
<dbReference type="SUPFAM" id="SSF46955">
    <property type="entry name" value="Putative DNA-binding domain"/>
    <property type="match status" value="2"/>
</dbReference>
<evidence type="ECO:0000256" key="3">
    <source>
        <dbReference type="ARBA" id="ARBA00007438"/>
    </source>
</evidence>
<comment type="cofactor">
    <cofactor evidence="1">
        <name>Mg(2+)</name>
        <dbReference type="ChEBI" id="CHEBI:18420"/>
    </cofactor>
</comment>
<keyword evidence="9" id="KW-0479">Metal-binding</keyword>
<evidence type="ECO:0000256" key="7">
    <source>
        <dbReference type="ARBA" id="ARBA00022490"/>
    </source>
</evidence>
<dbReference type="PROSITE" id="PS51483">
    <property type="entry name" value="B5"/>
    <property type="match status" value="1"/>
</dbReference>
<dbReference type="InterPro" id="IPR009061">
    <property type="entry name" value="DNA-bd_dom_put_sf"/>
</dbReference>
<evidence type="ECO:0000256" key="5">
    <source>
        <dbReference type="ARBA" id="ARBA00012814"/>
    </source>
</evidence>
<dbReference type="InterPro" id="IPR040659">
    <property type="entry name" value="PhetRS_B1"/>
</dbReference>
<dbReference type="AlphaFoldDB" id="A0A226ELT3"/>
<dbReference type="FunFam" id="3.50.40.10:FF:000002">
    <property type="entry name" value="phenylalanine--tRNA ligase beta subunit"/>
    <property type="match status" value="1"/>
</dbReference>
<dbReference type="Pfam" id="PF17759">
    <property type="entry name" value="tRNA_synthFbeta"/>
    <property type="match status" value="1"/>
</dbReference>
<dbReference type="EMBL" id="LNIX01000003">
    <property type="protein sequence ID" value="OXA57964.1"/>
    <property type="molecule type" value="Genomic_DNA"/>
</dbReference>
<evidence type="ECO:0000256" key="8">
    <source>
        <dbReference type="ARBA" id="ARBA00022598"/>
    </source>
</evidence>
<reference evidence="18 19" key="1">
    <citation type="submission" date="2015-12" db="EMBL/GenBank/DDBJ databases">
        <title>The genome of Folsomia candida.</title>
        <authorList>
            <person name="Faddeeva A."/>
            <person name="Derks M.F."/>
            <person name="Anvar Y."/>
            <person name="Smit S."/>
            <person name="Van Straalen N."/>
            <person name="Roelofs D."/>
        </authorList>
    </citation>
    <scope>NUCLEOTIDE SEQUENCE [LARGE SCALE GENOMIC DNA]</scope>
    <source>
        <strain evidence="18 19">VU population</strain>
        <tissue evidence="18">Whole body</tissue>
    </source>
</reference>
<dbReference type="InterPro" id="IPR020825">
    <property type="entry name" value="Phe-tRNA_synthase-like_B3/B4"/>
</dbReference>
<dbReference type="STRING" id="158441.A0A226ELT3"/>
<comment type="catalytic activity">
    <reaction evidence="16">
        <text>tRNA(Phe) + L-phenylalanine + ATP = L-phenylalanyl-tRNA(Phe) + AMP + diphosphate + H(+)</text>
        <dbReference type="Rhea" id="RHEA:19413"/>
        <dbReference type="Rhea" id="RHEA-COMP:9668"/>
        <dbReference type="Rhea" id="RHEA-COMP:9699"/>
        <dbReference type="ChEBI" id="CHEBI:15378"/>
        <dbReference type="ChEBI" id="CHEBI:30616"/>
        <dbReference type="ChEBI" id="CHEBI:33019"/>
        <dbReference type="ChEBI" id="CHEBI:58095"/>
        <dbReference type="ChEBI" id="CHEBI:78442"/>
        <dbReference type="ChEBI" id="CHEBI:78531"/>
        <dbReference type="ChEBI" id="CHEBI:456215"/>
        <dbReference type="EC" id="6.1.1.20"/>
    </reaction>
</comment>
<sequence>MPTVSVKRDLLFKKIGQSYTDDEFDKLCFEFGVELDDVVDIDPKNVEYKIDIPANRYDLLCVEGISTALAVFINKKNAPRFTKTLPAKPITTTVEESTSPLRPFVVTACLRNVKITPEAYDSLIDLQEKLHHNICRKRTLVAIGVHDLDTLSPPFTYSCDPPKQIKFKPLNQTKEFVADELMEFYLKDSHLKPYVPIIKDEPRYPVIRDSKGVVLSLPPIINGDHSKVTTSTKNIFIECTATDLTKAQVVLDTMVTMLSEHLEKPFEAEATQVLYKANNETKIYPLLEYKLETVDVPATNKVVGIEMTADDMAKSLSRMGLRSTVGPQSGKISVEIPPTRHDILNQCDIMEDVAISFGYGNIVPSLPPTSTVAAQFPLNKLNFQLSECMAQAGFTEALTFSLCSVDDECEKVLKSRVDMESKLVRIANPKTQDFQVARYSLLPGLLKTVQANKNMPLPLKLFEISDVVYLDENVDTGTRNCRHLCALNYNKSPGFEIIHGLLDRFMQLLEAKFQDDYCLRAAEDSTYFPGRCAEVIYKGKSIGKLGVLHPKVVENFECNLPCAALEIEIEHFL</sequence>
<keyword evidence="14" id="KW-0030">Aminoacyl-tRNA synthetase</keyword>
<evidence type="ECO:0000259" key="17">
    <source>
        <dbReference type="PROSITE" id="PS51483"/>
    </source>
</evidence>
<comment type="similarity">
    <text evidence="3">Belongs to the phenylalanyl-tRNA synthetase beta subunit family. Type 2 subfamily.</text>
</comment>
<dbReference type="InterPro" id="IPR004531">
    <property type="entry name" value="Phe-tRNA-synth_IIc_bsu_arc_euk"/>
</dbReference>
<keyword evidence="11" id="KW-0067">ATP-binding</keyword>
<dbReference type="Gene3D" id="3.30.56.10">
    <property type="match status" value="2"/>
</dbReference>
<dbReference type="InterPro" id="IPR005147">
    <property type="entry name" value="tRNA_synthase_B5-dom"/>
</dbReference>
<comment type="caution">
    <text evidence="18">The sequence shown here is derived from an EMBL/GenBank/DDBJ whole genome shotgun (WGS) entry which is preliminary data.</text>
</comment>
<dbReference type="InterPro" id="IPR041616">
    <property type="entry name" value="PheRS_beta_core"/>
</dbReference>
<dbReference type="Gene3D" id="3.30.930.10">
    <property type="entry name" value="Bira Bifunctional Protein, Domain 2"/>
    <property type="match status" value="1"/>
</dbReference>
<name>A0A226ELT3_FOLCA</name>
<dbReference type="SMART" id="SM00873">
    <property type="entry name" value="B3_4"/>
    <property type="match status" value="1"/>
</dbReference>
<keyword evidence="7" id="KW-0963">Cytoplasm</keyword>
<comment type="subcellular location">
    <subcellularLocation>
        <location evidence="2">Cytoplasm</location>
    </subcellularLocation>
</comment>
<keyword evidence="8 18" id="KW-0436">Ligase</keyword>
<evidence type="ECO:0000256" key="10">
    <source>
        <dbReference type="ARBA" id="ARBA00022741"/>
    </source>
</evidence>
<dbReference type="InterPro" id="IPR005146">
    <property type="entry name" value="B3/B4_tRNA-bd"/>
</dbReference>
<dbReference type="SUPFAM" id="SSF56037">
    <property type="entry name" value="PheT/TilS domain"/>
    <property type="match status" value="1"/>
</dbReference>
<dbReference type="FunFam" id="3.30.930.10:FF:000032">
    <property type="entry name" value="Phenylalanine--tRNA ligase beta subunit"/>
    <property type="match status" value="1"/>
</dbReference>
<dbReference type="OrthoDB" id="1698572at2759"/>
<evidence type="ECO:0000256" key="15">
    <source>
        <dbReference type="ARBA" id="ARBA00033189"/>
    </source>
</evidence>
<keyword evidence="19" id="KW-1185">Reference proteome</keyword>